<evidence type="ECO:0000256" key="1">
    <source>
        <dbReference type="SAM" id="MobiDB-lite"/>
    </source>
</evidence>
<evidence type="ECO:0000313" key="2">
    <source>
        <dbReference type="EMBL" id="WSD09349.1"/>
    </source>
</evidence>
<feature type="region of interest" description="Disordered" evidence="1">
    <location>
        <begin position="120"/>
        <end position="161"/>
    </location>
</feature>
<reference evidence="2 3" key="1">
    <citation type="submission" date="2022-10" db="EMBL/GenBank/DDBJ databases">
        <title>The complete genomes of actinobacterial strains from the NBC collection.</title>
        <authorList>
            <person name="Joergensen T.S."/>
            <person name="Alvarez Arevalo M."/>
            <person name="Sterndorff E.B."/>
            <person name="Faurdal D."/>
            <person name="Vuksanovic O."/>
            <person name="Mourched A.-S."/>
            <person name="Charusanti P."/>
            <person name="Shaw S."/>
            <person name="Blin K."/>
            <person name="Weber T."/>
        </authorList>
    </citation>
    <scope>NUCLEOTIDE SEQUENCE [LARGE SCALE GENOMIC DNA]</scope>
    <source>
        <strain evidence="2 3">NBC 01753</strain>
    </source>
</reference>
<organism evidence="2 3">
    <name type="scientific">Streptomyces hirsutus</name>
    <dbReference type="NCBI Taxonomy" id="35620"/>
    <lineage>
        <taxon>Bacteria</taxon>
        <taxon>Bacillati</taxon>
        <taxon>Actinomycetota</taxon>
        <taxon>Actinomycetes</taxon>
        <taxon>Kitasatosporales</taxon>
        <taxon>Streptomycetaceae</taxon>
        <taxon>Streptomyces</taxon>
    </lineage>
</organism>
<keyword evidence="3" id="KW-1185">Reference proteome</keyword>
<protein>
    <submittedName>
        <fullName evidence="2">Uncharacterized protein</fullName>
    </submittedName>
</protein>
<accession>A0ABZ1GWA0</accession>
<feature type="compositionally biased region" description="Basic and acidic residues" evidence="1">
    <location>
        <begin position="131"/>
        <end position="161"/>
    </location>
</feature>
<feature type="region of interest" description="Disordered" evidence="1">
    <location>
        <begin position="41"/>
        <end position="70"/>
    </location>
</feature>
<dbReference type="EMBL" id="CP109134">
    <property type="protein sequence ID" value="WSD09349.1"/>
    <property type="molecule type" value="Genomic_DNA"/>
</dbReference>
<dbReference type="RefSeq" id="WP_326755122.1">
    <property type="nucleotide sequence ID" value="NZ_CP109134.1"/>
</dbReference>
<dbReference type="Proteomes" id="UP001335325">
    <property type="component" value="Chromosome"/>
</dbReference>
<dbReference type="GeneID" id="91546658"/>
<gene>
    <name evidence="2" type="ORF">OIE73_28810</name>
</gene>
<proteinExistence type="predicted"/>
<evidence type="ECO:0000313" key="3">
    <source>
        <dbReference type="Proteomes" id="UP001335325"/>
    </source>
</evidence>
<name>A0ABZ1GWA0_9ACTN</name>
<sequence>MKEYTARQVQRQFSLICDDVDVDGGVIVVKGNRRYLLSPLPVDGDDKPSVDVGRASVAKPVDSGDTAPLGGGEVVELLREQTALLRELVEQGRGISGGVTEKPQAAQVAAPGKLTVTARVDEEPQEEPEPAEPRELPKVVIPERLEDPKPKPPGEPSRGELRAAYEYFGLRETPDGLEVTERGIRSALGTVKKVAQEDPDSPEAQILKMGAADEDRIECLRLVQLDKLSKALAKRADGDPKWLGMATPPRF</sequence>